<proteinExistence type="predicted"/>
<organism evidence="1 2">
    <name type="scientific">Cichorium intybus</name>
    <name type="common">Chicory</name>
    <dbReference type="NCBI Taxonomy" id="13427"/>
    <lineage>
        <taxon>Eukaryota</taxon>
        <taxon>Viridiplantae</taxon>
        <taxon>Streptophyta</taxon>
        <taxon>Embryophyta</taxon>
        <taxon>Tracheophyta</taxon>
        <taxon>Spermatophyta</taxon>
        <taxon>Magnoliopsida</taxon>
        <taxon>eudicotyledons</taxon>
        <taxon>Gunneridae</taxon>
        <taxon>Pentapetalae</taxon>
        <taxon>asterids</taxon>
        <taxon>campanulids</taxon>
        <taxon>Asterales</taxon>
        <taxon>Asteraceae</taxon>
        <taxon>Cichorioideae</taxon>
        <taxon>Cichorieae</taxon>
        <taxon>Cichoriinae</taxon>
        <taxon>Cichorium</taxon>
    </lineage>
</organism>
<keyword evidence="2" id="KW-1185">Reference proteome</keyword>
<sequence>MIPSTAFDKFNSLMILILLDTDSYRPIPESMARLPNLRILYLNQNRLNGPIPPFDKEIVWRMRRKLKLENNLRLCYNSRNGFGVNLGLLSDSGIYHCDMPRTGLAQMVQHIATTIHNRSHSFIGPSPRYFLSKSLTFHHEFDLESSGEEDDIIKVEKVR</sequence>
<reference evidence="1 2" key="2">
    <citation type="journal article" date="2022" name="Mol. Ecol. Resour.">
        <title>The genomes of chicory, endive, great burdock and yacon provide insights into Asteraceae paleo-polyploidization history and plant inulin production.</title>
        <authorList>
            <person name="Fan W."/>
            <person name="Wang S."/>
            <person name="Wang H."/>
            <person name="Wang A."/>
            <person name="Jiang F."/>
            <person name="Liu H."/>
            <person name="Zhao H."/>
            <person name="Xu D."/>
            <person name="Zhang Y."/>
        </authorList>
    </citation>
    <scope>NUCLEOTIDE SEQUENCE [LARGE SCALE GENOMIC DNA]</scope>
    <source>
        <strain evidence="2">cv. Punajuju</strain>
        <tissue evidence="1">Leaves</tissue>
    </source>
</reference>
<protein>
    <submittedName>
        <fullName evidence="1">Uncharacterized protein</fullName>
    </submittedName>
</protein>
<dbReference type="Proteomes" id="UP001055811">
    <property type="component" value="Linkage Group LG08"/>
</dbReference>
<gene>
    <name evidence="1" type="ORF">L2E82_44192</name>
</gene>
<dbReference type="EMBL" id="CM042016">
    <property type="protein sequence ID" value="KAI3699722.1"/>
    <property type="molecule type" value="Genomic_DNA"/>
</dbReference>
<reference evidence="2" key="1">
    <citation type="journal article" date="2022" name="Mol. Ecol. Resour.">
        <title>The genomes of chicory, endive, great burdock and yacon provide insights into Asteraceae palaeo-polyploidization history and plant inulin production.</title>
        <authorList>
            <person name="Fan W."/>
            <person name="Wang S."/>
            <person name="Wang H."/>
            <person name="Wang A."/>
            <person name="Jiang F."/>
            <person name="Liu H."/>
            <person name="Zhao H."/>
            <person name="Xu D."/>
            <person name="Zhang Y."/>
        </authorList>
    </citation>
    <scope>NUCLEOTIDE SEQUENCE [LARGE SCALE GENOMIC DNA]</scope>
    <source>
        <strain evidence="2">cv. Punajuju</strain>
    </source>
</reference>
<evidence type="ECO:0000313" key="1">
    <source>
        <dbReference type="EMBL" id="KAI3699722.1"/>
    </source>
</evidence>
<accession>A0ACB8ZPG9</accession>
<name>A0ACB8ZPG9_CICIN</name>
<evidence type="ECO:0000313" key="2">
    <source>
        <dbReference type="Proteomes" id="UP001055811"/>
    </source>
</evidence>
<comment type="caution">
    <text evidence="1">The sequence shown here is derived from an EMBL/GenBank/DDBJ whole genome shotgun (WGS) entry which is preliminary data.</text>
</comment>